<dbReference type="Gene3D" id="1.20.1050.60">
    <property type="entry name" value="alpha-1,2-mannosidase"/>
    <property type="match status" value="1"/>
</dbReference>
<evidence type="ECO:0000313" key="2">
    <source>
        <dbReference type="EMBL" id="KAA6309757.1"/>
    </source>
</evidence>
<protein>
    <recommendedName>
        <fullName evidence="1">Glycosyl hydrolase family 92 domain-containing protein</fullName>
    </recommendedName>
</protein>
<feature type="domain" description="Glycosyl hydrolase family 92" evidence="1">
    <location>
        <begin position="1"/>
        <end position="207"/>
    </location>
</feature>
<dbReference type="SUPFAM" id="SSF48208">
    <property type="entry name" value="Six-hairpin glycosidases"/>
    <property type="match status" value="1"/>
</dbReference>
<dbReference type="GO" id="GO:0005829">
    <property type="term" value="C:cytosol"/>
    <property type="evidence" value="ECO:0007669"/>
    <property type="project" value="TreeGrafter"/>
</dbReference>
<gene>
    <name evidence="2" type="ORF">EZS27_038816</name>
</gene>
<dbReference type="Pfam" id="PF07971">
    <property type="entry name" value="Glyco_hydro_92"/>
    <property type="match status" value="1"/>
</dbReference>
<sequence length="209" mass="23509">YRAAHPLFTLIDEKRTSDFVNSMLAIFDQTGMLPVWHLRGYDTGTMVGNSSFEVVAEACLKGIKGIDAERAFNALKQSAMGDMRGLEYDRELKAIPSDVMKNRPVAMALEYAIGNASIALLAKKLGKIDDYKYFAKRAENYKLYYDRSVGFFRGKMADGTWNPVFDPIKSVKPWATDYAEGNPWQYLWLAPHDVEGLIDLLGGEAIFDD</sequence>
<dbReference type="GO" id="GO:0000224">
    <property type="term" value="F:peptide-N4-(N-acetyl-beta-glucosaminyl)asparagine amidase activity"/>
    <property type="evidence" value="ECO:0007669"/>
    <property type="project" value="TreeGrafter"/>
</dbReference>
<dbReference type="InterPro" id="IPR012939">
    <property type="entry name" value="Glyco_hydro_92"/>
</dbReference>
<reference evidence="2" key="1">
    <citation type="submission" date="2019-03" db="EMBL/GenBank/DDBJ databases">
        <title>Single cell metagenomics reveals metabolic interactions within the superorganism composed of flagellate Streblomastix strix and complex community of Bacteroidetes bacteria on its surface.</title>
        <authorList>
            <person name="Treitli S.C."/>
            <person name="Kolisko M."/>
            <person name="Husnik F."/>
            <person name="Keeling P."/>
            <person name="Hampl V."/>
        </authorList>
    </citation>
    <scope>NUCLEOTIDE SEQUENCE</scope>
    <source>
        <strain evidence="2">STM</strain>
    </source>
</reference>
<organism evidence="2">
    <name type="scientific">termite gut metagenome</name>
    <dbReference type="NCBI Taxonomy" id="433724"/>
    <lineage>
        <taxon>unclassified sequences</taxon>
        <taxon>metagenomes</taxon>
        <taxon>organismal metagenomes</taxon>
    </lineage>
</organism>
<name>A0A5J4PJT6_9ZZZZ</name>
<dbReference type="InterPro" id="IPR050883">
    <property type="entry name" value="PNGase"/>
</dbReference>
<dbReference type="GO" id="GO:0006516">
    <property type="term" value="P:glycoprotein catabolic process"/>
    <property type="evidence" value="ECO:0007669"/>
    <property type="project" value="TreeGrafter"/>
</dbReference>
<dbReference type="Gene3D" id="1.20.1610.10">
    <property type="entry name" value="alpha-1,2-mannosidases domains"/>
    <property type="match status" value="1"/>
</dbReference>
<feature type="non-terminal residue" evidence="2">
    <location>
        <position position="1"/>
    </location>
</feature>
<dbReference type="InterPro" id="IPR008928">
    <property type="entry name" value="6-hairpin_glycosidase_sf"/>
</dbReference>
<dbReference type="GO" id="GO:0005975">
    <property type="term" value="P:carbohydrate metabolic process"/>
    <property type="evidence" value="ECO:0007669"/>
    <property type="project" value="InterPro"/>
</dbReference>
<dbReference type="EMBL" id="SNRY01007785">
    <property type="protein sequence ID" value="KAA6309757.1"/>
    <property type="molecule type" value="Genomic_DNA"/>
</dbReference>
<accession>A0A5J4PJT6</accession>
<dbReference type="PANTHER" id="PTHR12143">
    <property type="entry name" value="PEPTIDE N-GLYCANASE PNGASE -RELATED"/>
    <property type="match status" value="1"/>
</dbReference>
<evidence type="ECO:0000259" key="1">
    <source>
        <dbReference type="Pfam" id="PF07971"/>
    </source>
</evidence>
<comment type="caution">
    <text evidence="2">The sequence shown here is derived from an EMBL/GenBank/DDBJ whole genome shotgun (WGS) entry which is preliminary data.</text>
</comment>
<dbReference type="AlphaFoldDB" id="A0A5J4PJT6"/>
<proteinExistence type="predicted"/>
<dbReference type="PANTHER" id="PTHR12143:SF39">
    <property type="entry name" value="SECRETED PROTEIN"/>
    <property type="match status" value="1"/>
</dbReference>